<dbReference type="EMBL" id="LGRX02003968">
    <property type="protein sequence ID" value="KAK3281196.1"/>
    <property type="molecule type" value="Genomic_DNA"/>
</dbReference>
<dbReference type="AlphaFoldDB" id="A0AAE0GPJ3"/>
<name>A0AAE0GPJ3_9CHLO</name>
<comment type="caution">
    <text evidence="2">The sequence shown here is derived from an EMBL/GenBank/DDBJ whole genome shotgun (WGS) entry which is preliminary data.</text>
</comment>
<reference evidence="2 3" key="1">
    <citation type="journal article" date="2015" name="Genome Biol. Evol.">
        <title>Comparative Genomics of a Bacterivorous Green Alga Reveals Evolutionary Causalities and Consequences of Phago-Mixotrophic Mode of Nutrition.</title>
        <authorList>
            <person name="Burns J.A."/>
            <person name="Paasch A."/>
            <person name="Narechania A."/>
            <person name="Kim E."/>
        </authorList>
    </citation>
    <scope>NUCLEOTIDE SEQUENCE [LARGE SCALE GENOMIC DNA]</scope>
    <source>
        <strain evidence="2 3">PLY_AMNH</strain>
    </source>
</reference>
<keyword evidence="3" id="KW-1185">Reference proteome</keyword>
<proteinExistence type="predicted"/>
<dbReference type="Proteomes" id="UP001190700">
    <property type="component" value="Unassembled WGS sequence"/>
</dbReference>
<protein>
    <submittedName>
        <fullName evidence="2">Uncharacterized protein</fullName>
    </submittedName>
</protein>
<accession>A0AAE0GPJ3</accession>
<evidence type="ECO:0000256" key="1">
    <source>
        <dbReference type="SAM" id="MobiDB-lite"/>
    </source>
</evidence>
<gene>
    <name evidence="2" type="ORF">CYMTET_11003</name>
</gene>
<sequence length="122" mass="14279">MTEKDNRIQQMKRKLETGPEEWETKKQRIAMTEAKHARRNEDPDEPEEREDTTGDTWPKEMEAQQMPEDEIEFQQMEQEEEATLILAQNMQAPQQEKNSGHEIQPMVEEERETTKSPPGPGG</sequence>
<feature type="compositionally biased region" description="Acidic residues" evidence="1">
    <location>
        <begin position="67"/>
        <end position="82"/>
    </location>
</feature>
<feature type="compositionally biased region" description="Basic and acidic residues" evidence="1">
    <location>
        <begin position="1"/>
        <end position="26"/>
    </location>
</feature>
<organism evidence="2 3">
    <name type="scientific">Cymbomonas tetramitiformis</name>
    <dbReference type="NCBI Taxonomy" id="36881"/>
    <lineage>
        <taxon>Eukaryota</taxon>
        <taxon>Viridiplantae</taxon>
        <taxon>Chlorophyta</taxon>
        <taxon>Pyramimonadophyceae</taxon>
        <taxon>Pyramimonadales</taxon>
        <taxon>Pyramimonadaceae</taxon>
        <taxon>Cymbomonas</taxon>
    </lineage>
</organism>
<evidence type="ECO:0000313" key="2">
    <source>
        <dbReference type="EMBL" id="KAK3281196.1"/>
    </source>
</evidence>
<evidence type="ECO:0000313" key="3">
    <source>
        <dbReference type="Proteomes" id="UP001190700"/>
    </source>
</evidence>
<feature type="compositionally biased region" description="Polar residues" evidence="1">
    <location>
        <begin position="86"/>
        <end position="97"/>
    </location>
</feature>
<feature type="region of interest" description="Disordered" evidence="1">
    <location>
        <begin position="1"/>
        <end position="122"/>
    </location>
</feature>